<gene>
    <name evidence="3" type="ORF">XD57_1048</name>
</gene>
<dbReference type="InterPro" id="IPR022310">
    <property type="entry name" value="NAD/GMP_synthase"/>
</dbReference>
<dbReference type="CDD" id="cd01990">
    <property type="entry name" value="LarE-like"/>
    <property type="match status" value="1"/>
</dbReference>
<comment type="caution">
    <text evidence="3">The sequence shown here is derived from an EMBL/GenBank/DDBJ whole genome shotgun (WGS) entry which is preliminary data.</text>
</comment>
<dbReference type="PIRSF" id="PIRSF006661">
    <property type="entry name" value="PP-lp_UCP006661"/>
    <property type="match status" value="1"/>
</dbReference>
<organism evidence="3 4">
    <name type="scientific">Thermotoga petrophila</name>
    <dbReference type="NCBI Taxonomy" id="93929"/>
    <lineage>
        <taxon>Bacteria</taxon>
        <taxon>Thermotogati</taxon>
        <taxon>Thermotogota</taxon>
        <taxon>Thermotogae</taxon>
        <taxon>Thermotogales</taxon>
        <taxon>Thermotogaceae</taxon>
        <taxon>Thermotoga</taxon>
    </lineage>
</organism>
<sequence length="268" mass="30760">MDKLQRISEAIKSKKKLVVMFSGGVDSTLLAKLAREVLEKNAVALTIDSPVIPRKEIEEAKNLANLIGIRHEFIELNELKSRHLIENPPDRCYLCRKLRDNIVKNWARENGFDVIADGLNFSDLQDYRPGVKASTEDGIWHPFIDFEVTKEEIREYSRKLGLPTWDKPAMACLCSRFPYGFGLNEERVRMVEKAENFLRELGFREVRVRFFPYKTAVIEAGRDEMELLMGKRTDIVLALQKIGFSFVTLDLEGFASGKLNRTIEGMSK</sequence>
<name>A0A117L2H9_9THEM</name>
<feature type="active site" description="Nucleophile and sulfur donor" evidence="1">
    <location>
        <position position="172"/>
    </location>
</feature>
<evidence type="ECO:0000313" key="4">
    <source>
        <dbReference type="Proteomes" id="UP000058636"/>
    </source>
</evidence>
<dbReference type="PATRIC" id="fig|93930.3.peg.58"/>
<dbReference type="InterPro" id="IPR014729">
    <property type="entry name" value="Rossmann-like_a/b/a_fold"/>
</dbReference>
<dbReference type="NCBIfam" id="TIGR00268">
    <property type="entry name" value="ATP-dependent sacrificial sulfur transferase LarE"/>
    <property type="match status" value="1"/>
</dbReference>
<dbReference type="PANTHER" id="PTHR43169:SF2">
    <property type="entry name" value="NAD_GMP SYNTHASE DOMAIN-CONTAINING PROTEIN"/>
    <property type="match status" value="1"/>
</dbReference>
<evidence type="ECO:0000313" key="3">
    <source>
        <dbReference type="EMBL" id="KUK22853.1"/>
    </source>
</evidence>
<accession>A0A117L2H9</accession>
<dbReference type="Gene3D" id="3.40.50.620">
    <property type="entry name" value="HUPs"/>
    <property type="match status" value="1"/>
</dbReference>
<dbReference type="Pfam" id="PF02540">
    <property type="entry name" value="NAD_synthase"/>
    <property type="match status" value="1"/>
</dbReference>
<dbReference type="GO" id="GO:0006163">
    <property type="term" value="P:purine nucleotide metabolic process"/>
    <property type="evidence" value="ECO:0007669"/>
    <property type="project" value="UniProtKB-ARBA"/>
</dbReference>
<dbReference type="SUPFAM" id="SSF52402">
    <property type="entry name" value="Adenine nucleotide alpha hydrolases-like"/>
    <property type="match status" value="1"/>
</dbReference>
<dbReference type="PANTHER" id="PTHR43169">
    <property type="entry name" value="EXSB FAMILY PROTEIN"/>
    <property type="match status" value="1"/>
</dbReference>
<dbReference type="InterPro" id="IPR005232">
    <property type="entry name" value="LarE"/>
</dbReference>
<protein>
    <submittedName>
        <fullName evidence="3">PP-loop domain protein</fullName>
    </submittedName>
</protein>
<dbReference type="GO" id="GO:0016783">
    <property type="term" value="F:sulfurtransferase activity"/>
    <property type="evidence" value="ECO:0007669"/>
    <property type="project" value="InterPro"/>
</dbReference>
<proteinExistence type="predicted"/>
<evidence type="ECO:0000256" key="1">
    <source>
        <dbReference type="PIRSR" id="PIRSR006661-1"/>
    </source>
</evidence>
<dbReference type="EMBL" id="LGFG01000084">
    <property type="protein sequence ID" value="KUK22853.1"/>
    <property type="molecule type" value="Genomic_DNA"/>
</dbReference>
<evidence type="ECO:0000259" key="2">
    <source>
        <dbReference type="Pfam" id="PF02540"/>
    </source>
</evidence>
<feature type="domain" description="NAD/GMP synthase" evidence="2">
    <location>
        <begin position="14"/>
        <end position="79"/>
    </location>
</feature>
<dbReference type="Proteomes" id="UP000058636">
    <property type="component" value="Unassembled WGS sequence"/>
</dbReference>
<dbReference type="AlphaFoldDB" id="A0A117L2H9"/>
<reference evidence="3 4" key="1">
    <citation type="journal article" date="2015" name="MBio">
        <title>Genome-Resolved Metagenomic Analysis Reveals Roles for Candidate Phyla and Other Microbial Community Members in Biogeochemical Transformations in Oil Reservoirs.</title>
        <authorList>
            <person name="Hu P."/>
            <person name="Tom L."/>
            <person name="Singh A."/>
            <person name="Thomas B.C."/>
            <person name="Baker B.J."/>
            <person name="Piceno Y.M."/>
            <person name="Andersen G.L."/>
            <person name="Banfield J.F."/>
        </authorList>
    </citation>
    <scope>NUCLEOTIDE SEQUENCE [LARGE SCALE GENOMIC DNA]</scope>
    <source>
        <strain evidence="3">46_26</strain>
    </source>
</reference>
<dbReference type="InterPro" id="IPR052188">
    <property type="entry name" value="Ni-pincer_cofactor_biosynth"/>
</dbReference>